<organism evidence="2 3">
    <name type="scientific">Brachybacterium huguangmaarense</name>
    <dbReference type="NCBI Taxonomy" id="1652028"/>
    <lineage>
        <taxon>Bacteria</taxon>
        <taxon>Bacillati</taxon>
        <taxon>Actinomycetota</taxon>
        <taxon>Actinomycetes</taxon>
        <taxon>Micrococcales</taxon>
        <taxon>Dermabacteraceae</taxon>
        <taxon>Brachybacterium</taxon>
    </lineage>
</organism>
<feature type="transmembrane region" description="Helical" evidence="1">
    <location>
        <begin position="256"/>
        <end position="278"/>
    </location>
</feature>
<gene>
    <name evidence="2" type="ORF">BRM3_08615</name>
</gene>
<evidence type="ECO:0000256" key="1">
    <source>
        <dbReference type="SAM" id="Phobius"/>
    </source>
</evidence>
<accession>A0ABY6FXZ1</accession>
<dbReference type="PANTHER" id="PTHR35337">
    <property type="entry name" value="SLR1478 PROTEIN"/>
    <property type="match status" value="1"/>
</dbReference>
<dbReference type="InterPro" id="IPR002798">
    <property type="entry name" value="SpoIIM-like"/>
</dbReference>
<sequence length="331" mass="35531">MDTDAVIAVNQPSWDRLEALVRTRSLDAEQIDELIGLYQRTATDLSTVRSTNPDPVLTARLSMLLSRARSRITGARTPLWSHARAFVLEDFPAALWASRRGVLVAAAVLVAATLGSALAFGLDDSLRASIVPEPEQRRLATREFTAYYFQGQAGGFAANVWTNNAWITVQAVVFGVTGVWPLWMLVQNGLNLGLTGAVMGEYDRLGTFFVHLLPHGLLELTCVVIGAGAGLRLFWSWLRPGPLPRLWALARAGRSLVTVAIGLVPVLLVSGILEAFVTPSPLPAALRVAIGTGVWVVFLVYVVVLGRRAASRGITGDLSEEVIGDSVAVAA</sequence>
<evidence type="ECO:0000313" key="3">
    <source>
        <dbReference type="Proteomes" id="UP001164305"/>
    </source>
</evidence>
<feature type="transmembrane region" description="Helical" evidence="1">
    <location>
        <begin position="102"/>
        <end position="122"/>
    </location>
</feature>
<name>A0ABY6FXZ1_9MICO</name>
<dbReference type="Pfam" id="PF01944">
    <property type="entry name" value="SpoIIM"/>
    <property type="match status" value="1"/>
</dbReference>
<dbReference type="EMBL" id="CP107020">
    <property type="protein sequence ID" value="UYG15705.1"/>
    <property type="molecule type" value="Genomic_DNA"/>
</dbReference>
<keyword evidence="1" id="KW-0812">Transmembrane</keyword>
<feature type="transmembrane region" description="Helical" evidence="1">
    <location>
        <begin position="284"/>
        <end position="304"/>
    </location>
</feature>
<keyword evidence="1" id="KW-0472">Membrane</keyword>
<dbReference type="Proteomes" id="UP001164305">
    <property type="component" value="Chromosome"/>
</dbReference>
<feature type="transmembrane region" description="Helical" evidence="1">
    <location>
        <begin position="212"/>
        <end position="235"/>
    </location>
</feature>
<reference evidence="2" key="1">
    <citation type="submission" date="2022-10" db="EMBL/GenBank/DDBJ databases">
        <title>Whole-Genome Sequencing of Brachybacterium huguangmaarense BRM-3, Isolated from Betula schmidtii.</title>
        <authorList>
            <person name="Haam D."/>
        </authorList>
    </citation>
    <scope>NUCLEOTIDE SEQUENCE</scope>
    <source>
        <strain evidence="2">BRM-3</strain>
    </source>
</reference>
<proteinExistence type="predicted"/>
<evidence type="ECO:0000313" key="2">
    <source>
        <dbReference type="EMBL" id="UYG15705.1"/>
    </source>
</evidence>
<keyword evidence="3" id="KW-1185">Reference proteome</keyword>
<protein>
    <submittedName>
        <fullName evidence="2">Stage II sporulation protein M</fullName>
    </submittedName>
</protein>
<keyword evidence="1" id="KW-1133">Transmembrane helix</keyword>
<dbReference type="RefSeq" id="WP_263592919.1">
    <property type="nucleotide sequence ID" value="NZ_CP107020.1"/>
</dbReference>
<dbReference type="PANTHER" id="PTHR35337:SF1">
    <property type="entry name" value="SLR1478 PROTEIN"/>
    <property type="match status" value="1"/>
</dbReference>